<dbReference type="GO" id="GO:0006537">
    <property type="term" value="P:glutamate biosynthetic process"/>
    <property type="evidence" value="ECO:0007669"/>
    <property type="project" value="InterPro"/>
</dbReference>
<comment type="similarity">
    <text evidence="1 2">Belongs to the glutamate synthase family.</text>
</comment>
<evidence type="ECO:0000256" key="3">
    <source>
        <dbReference type="SAM" id="Phobius"/>
    </source>
</evidence>
<sequence>MSLLSRYAFFACCVLFTLACVPFLQHDWLWPFALASALLSLVGVWDLLQKRHAVRRNYPVLGNIRYLMEAIRPEIRQYLLEADREQLPFSRAQRSLVYARAKNEGADKPFGTLVDVYDNHFEFINHSIRPAPPRDPAAFRVAIGGPQCSQPYSASIFNISAMSFGSLSANAIRALNKGARLGGFAHDTGEGSISPYHREHGGDLIWELGSGYFGCRKPDGSFDPEAFARQARDPQVKMVEIKLSQGAKPGHGGILPKKKITPEIAATRGVSMDEDCVSPAAHSAFSTPIELLQFIARLRELSGGKPTGFKFCLGHGWEFMAIAKAMLEAGITPDFIVVDGKEGGTGAAPLEFTDHLGVPMREGVLFVHNTLVGLRLRDKIKIGASGKIVSAFDIARALAFGADWANSARGFMFAIGCIQSQSCHTNRCPTGVATQDKLRQRALVVEDKAERVFNFHRNTLKALAEMLAAAGLTHPAQLDANHLVQRLSASEIRLYAQLHTFLKPGELLEGRVEGRFYERSWEMARADSFDPVGA</sequence>
<dbReference type="AlphaFoldDB" id="A0A4R6DRN9"/>
<dbReference type="InterPro" id="IPR027283">
    <property type="entry name" value="YerD"/>
</dbReference>
<reference evidence="5 6" key="1">
    <citation type="submission" date="2019-03" db="EMBL/GenBank/DDBJ databases">
        <title>Genomic Encyclopedia of Type Strains, Phase IV (KMG-IV): sequencing the most valuable type-strain genomes for metagenomic binning, comparative biology and taxonomic classification.</title>
        <authorList>
            <person name="Goeker M."/>
        </authorList>
    </citation>
    <scope>NUCLEOTIDE SEQUENCE [LARGE SCALE GENOMIC DNA]</scope>
    <source>
        <strain evidence="5 6">DSM 12121</strain>
    </source>
</reference>
<keyword evidence="3" id="KW-0472">Membrane</keyword>
<organism evidence="5 6">
    <name type="scientific">Azoarcus indigens</name>
    <dbReference type="NCBI Taxonomy" id="29545"/>
    <lineage>
        <taxon>Bacteria</taxon>
        <taxon>Pseudomonadati</taxon>
        <taxon>Pseudomonadota</taxon>
        <taxon>Betaproteobacteria</taxon>
        <taxon>Rhodocyclales</taxon>
        <taxon>Zoogloeaceae</taxon>
        <taxon>Azoarcus</taxon>
    </lineage>
</organism>
<dbReference type="InterPro" id="IPR013785">
    <property type="entry name" value="Aldolase_TIM"/>
</dbReference>
<name>A0A4R6DRN9_9RHOO</name>
<dbReference type="Proteomes" id="UP000295129">
    <property type="component" value="Unassembled WGS sequence"/>
</dbReference>
<evidence type="ECO:0000259" key="4">
    <source>
        <dbReference type="Pfam" id="PF01645"/>
    </source>
</evidence>
<dbReference type="FunFam" id="3.20.20.70:FF:000156">
    <property type="entry name" value="Glutamate synthase domain protein"/>
    <property type="match status" value="1"/>
</dbReference>
<evidence type="ECO:0000256" key="2">
    <source>
        <dbReference type="PIRNR" id="PIRNR006429"/>
    </source>
</evidence>
<evidence type="ECO:0000313" key="5">
    <source>
        <dbReference type="EMBL" id="TDN47706.1"/>
    </source>
</evidence>
<dbReference type="PROSITE" id="PS51257">
    <property type="entry name" value="PROKAR_LIPOPROTEIN"/>
    <property type="match status" value="1"/>
</dbReference>
<dbReference type="EMBL" id="SNVV01000018">
    <property type="protein sequence ID" value="TDN47706.1"/>
    <property type="molecule type" value="Genomic_DNA"/>
</dbReference>
<protein>
    <submittedName>
        <fullName evidence="5">Glutamate synthase (NADPH) large subunit</fullName>
    </submittedName>
</protein>
<dbReference type="PANTHER" id="PTHR43819:SF1">
    <property type="entry name" value="ARCHAEAL-TYPE GLUTAMATE SYNTHASE [NADPH]"/>
    <property type="match status" value="1"/>
</dbReference>
<evidence type="ECO:0000256" key="1">
    <source>
        <dbReference type="ARBA" id="ARBA00009716"/>
    </source>
</evidence>
<keyword evidence="3" id="KW-1133">Transmembrane helix</keyword>
<gene>
    <name evidence="5" type="ORF">C7389_11815</name>
</gene>
<proteinExistence type="inferred from homology"/>
<keyword evidence="3" id="KW-0812">Transmembrane</keyword>
<dbReference type="GO" id="GO:0015930">
    <property type="term" value="F:glutamate synthase activity"/>
    <property type="evidence" value="ECO:0007669"/>
    <property type="project" value="InterPro"/>
</dbReference>
<dbReference type="Gene3D" id="3.20.20.70">
    <property type="entry name" value="Aldolase class I"/>
    <property type="match status" value="1"/>
</dbReference>
<dbReference type="RefSeq" id="WP_133594003.1">
    <property type="nucleotide sequence ID" value="NZ_SNVV01000018.1"/>
</dbReference>
<dbReference type="Pfam" id="PF01645">
    <property type="entry name" value="Glu_synthase"/>
    <property type="match status" value="1"/>
</dbReference>
<dbReference type="InterPro" id="IPR024188">
    <property type="entry name" value="GltB"/>
</dbReference>
<dbReference type="OrthoDB" id="9758182at2"/>
<dbReference type="InterPro" id="IPR002932">
    <property type="entry name" value="Glu_synthdom"/>
</dbReference>
<keyword evidence="6" id="KW-1185">Reference proteome</keyword>
<dbReference type="CDD" id="cd02808">
    <property type="entry name" value="GltS_FMN"/>
    <property type="match status" value="1"/>
</dbReference>
<dbReference type="SUPFAM" id="SSF51395">
    <property type="entry name" value="FMN-linked oxidoreductases"/>
    <property type="match status" value="1"/>
</dbReference>
<feature type="transmembrane region" description="Helical" evidence="3">
    <location>
        <begin position="7"/>
        <end position="24"/>
    </location>
</feature>
<comment type="caution">
    <text evidence="5">The sequence shown here is derived from an EMBL/GenBank/DDBJ whole genome shotgun (WGS) entry which is preliminary data.</text>
</comment>
<dbReference type="PANTHER" id="PTHR43819">
    <property type="entry name" value="ARCHAEAL-TYPE GLUTAMATE SYNTHASE [NADPH]"/>
    <property type="match status" value="1"/>
</dbReference>
<dbReference type="PIRSF" id="PIRSF006429">
    <property type="entry name" value="GOGAT_lg_2"/>
    <property type="match status" value="1"/>
</dbReference>
<feature type="domain" description="Glutamate synthase" evidence="4">
    <location>
        <begin position="155"/>
        <end position="472"/>
    </location>
</feature>
<accession>A0A4R6DRN9</accession>
<evidence type="ECO:0000313" key="6">
    <source>
        <dbReference type="Proteomes" id="UP000295129"/>
    </source>
</evidence>
<dbReference type="PIRSF" id="PIRSF500060">
    <property type="entry name" value="UCP500060"/>
    <property type="match status" value="1"/>
</dbReference>